<dbReference type="Proteomes" id="UP001500631">
    <property type="component" value="Unassembled WGS sequence"/>
</dbReference>
<evidence type="ECO:0000256" key="1">
    <source>
        <dbReference type="SAM" id="MobiDB-lite"/>
    </source>
</evidence>
<sequence length="70" mass="7911">MLNYKNTKVESTITTSTLMHLPIPPSHPPSKYAKNANSANQPKSSKNISRAHFHNFLLIIFNLLILQPQI</sequence>
<reference evidence="3" key="1">
    <citation type="journal article" date="2019" name="Int. J. Syst. Evol. Microbiol.">
        <title>The Global Catalogue of Microorganisms (GCM) 10K type strain sequencing project: providing services to taxonomists for standard genome sequencing and annotation.</title>
        <authorList>
            <consortium name="The Broad Institute Genomics Platform"/>
            <consortium name="The Broad Institute Genome Sequencing Center for Infectious Disease"/>
            <person name="Wu L."/>
            <person name="Ma J."/>
        </authorList>
    </citation>
    <scope>NUCLEOTIDE SEQUENCE [LARGE SCALE GENOMIC DNA]</scope>
    <source>
        <strain evidence="3">JCM 18424</strain>
    </source>
</reference>
<accession>A0ABP9MLA5</accession>
<evidence type="ECO:0000313" key="2">
    <source>
        <dbReference type="EMBL" id="GAA5096894.1"/>
    </source>
</evidence>
<feature type="region of interest" description="Disordered" evidence="1">
    <location>
        <begin position="18"/>
        <end position="45"/>
    </location>
</feature>
<protein>
    <submittedName>
        <fullName evidence="2">Uncharacterized protein</fullName>
    </submittedName>
</protein>
<name>A0ABP9MLA5_9GAMM</name>
<comment type="caution">
    <text evidence="2">The sequence shown here is derived from an EMBL/GenBank/DDBJ whole genome shotgun (WGS) entry which is preliminary data.</text>
</comment>
<dbReference type="EMBL" id="BAABKE010000002">
    <property type="protein sequence ID" value="GAA5096894.1"/>
    <property type="molecule type" value="Genomic_DNA"/>
</dbReference>
<proteinExistence type="predicted"/>
<feature type="compositionally biased region" description="Polar residues" evidence="1">
    <location>
        <begin position="35"/>
        <end position="45"/>
    </location>
</feature>
<gene>
    <name evidence="2" type="ORF">GCM10023338_07840</name>
</gene>
<keyword evidence="3" id="KW-1185">Reference proteome</keyword>
<organism evidence="2 3">
    <name type="scientific">Wohlfahrtiimonas larvae</name>
    <dbReference type="NCBI Taxonomy" id="1157986"/>
    <lineage>
        <taxon>Bacteria</taxon>
        <taxon>Pseudomonadati</taxon>
        <taxon>Pseudomonadota</taxon>
        <taxon>Gammaproteobacteria</taxon>
        <taxon>Cardiobacteriales</taxon>
        <taxon>Ignatzschineriaceae</taxon>
        <taxon>Wohlfahrtiimonas</taxon>
    </lineage>
</organism>
<evidence type="ECO:0000313" key="3">
    <source>
        <dbReference type="Proteomes" id="UP001500631"/>
    </source>
</evidence>